<organism evidence="5 6">
    <name type="scientific">Maribacter flavus</name>
    <dbReference type="NCBI Taxonomy" id="1658664"/>
    <lineage>
        <taxon>Bacteria</taxon>
        <taxon>Pseudomonadati</taxon>
        <taxon>Bacteroidota</taxon>
        <taxon>Flavobacteriia</taxon>
        <taxon>Flavobacteriales</taxon>
        <taxon>Flavobacteriaceae</taxon>
        <taxon>Maribacter</taxon>
    </lineage>
</organism>
<evidence type="ECO:0000256" key="2">
    <source>
        <dbReference type="ARBA" id="ARBA00023180"/>
    </source>
</evidence>
<evidence type="ECO:0008006" key="7">
    <source>
        <dbReference type="Google" id="ProtNLM"/>
    </source>
</evidence>
<dbReference type="EMBL" id="VUOE01000001">
    <property type="protein sequence ID" value="KAA2218268.1"/>
    <property type="molecule type" value="Genomic_DNA"/>
</dbReference>
<feature type="signal peptide" evidence="4">
    <location>
        <begin position="1"/>
        <end position="19"/>
    </location>
</feature>
<dbReference type="InterPro" id="IPR011050">
    <property type="entry name" value="Pectin_lyase_fold/virulence"/>
</dbReference>
<accession>A0A5B2TWC2</accession>
<comment type="caution">
    <text evidence="5">The sequence shown here is derived from an EMBL/GenBank/DDBJ whole genome shotgun (WGS) entry which is preliminary data.</text>
</comment>
<dbReference type="InterPro" id="IPR052063">
    <property type="entry name" value="Polysaccharide_Lyase_1"/>
</dbReference>
<evidence type="ECO:0000313" key="5">
    <source>
        <dbReference type="EMBL" id="KAA2218268.1"/>
    </source>
</evidence>
<dbReference type="Gene3D" id="2.160.20.10">
    <property type="entry name" value="Single-stranded right-handed beta-helix, Pectin lyase-like"/>
    <property type="match status" value="1"/>
</dbReference>
<keyword evidence="2" id="KW-0325">Glycoprotein</keyword>
<dbReference type="AlphaFoldDB" id="A0A5B2TWC2"/>
<reference evidence="5 6" key="1">
    <citation type="submission" date="2019-09" db="EMBL/GenBank/DDBJ databases">
        <authorList>
            <person name="Khan S.A."/>
            <person name="Jeon C.O."/>
            <person name="Chun B.H."/>
            <person name="Jeong S.E."/>
        </authorList>
    </citation>
    <scope>NUCLEOTIDE SEQUENCE [LARGE SCALE GENOMIC DNA]</scope>
    <source>
        <strain evidence="5 6">KCTC 42508</strain>
    </source>
</reference>
<evidence type="ECO:0000313" key="6">
    <source>
        <dbReference type="Proteomes" id="UP000323188"/>
    </source>
</evidence>
<keyword evidence="1" id="KW-0479">Metal-binding</keyword>
<dbReference type="PANTHER" id="PTHR42970">
    <property type="entry name" value="PECTATE LYASE C-RELATED"/>
    <property type="match status" value="1"/>
</dbReference>
<protein>
    <recommendedName>
        <fullName evidence="7">Pectate lyase</fullName>
    </recommendedName>
</protein>
<dbReference type="PANTHER" id="PTHR42970:SF1">
    <property type="entry name" value="PECTATE LYASE C-RELATED"/>
    <property type="match status" value="1"/>
</dbReference>
<sequence length="519" mass="55796">MKTLVLILFICSISLAQTAFPGAVGHGKNTTGGRGGTIYHVTSLSGSNTPGTLRYGMESLTGPRNIVFDVSGYIDVTTPLKIRNGYENVSILGQTSPAGIVIRGAEMNLHDGNVIVRFLKIAPGENAYNPGNLPPSDPNYEPADGFTVKAFSNSGPIDGVYIDHVSLMWFRDGGIDFGGGPYEGNEDVHNITFANSIISENIEKGQGTLVNGAYDITYYRSAIYSVSDRLPASAPRPNEGIEFINVFARYFSSGPYYRGGTKIDFINNQFERGGRTPAPWHNFGTSSYHLFRHEPPLTGATNANTQIYVNGNEEDGSDVDAFLRPGYEQYEVFSPTGNGQNAFPDLLPASMLKDSLIGKIGIDLFYDSQDLRINNLLKGIGTPATISSESQVGGYPTRPTTARSAGEDSDNDNMLDVAEIAIWGGIGVVGLSDIWTDTPGDTEVGISQYNGFPNIEKTWAYLANDLADEISNPPSPTCADNIQNGDETGIDCGGVCSPCAAPPTVDQTNKKKSSTLIWW</sequence>
<name>A0A5B2TWC2_9FLAO</name>
<dbReference type="SUPFAM" id="SSF51126">
    <property type="entry name" value="Pectin lyase-like"/>
    <property type="match status" value="1"/>
</dbReference>
<dbReference type="InterPro" id="IPR012334">
    <property type="entry name" value="Pectin_lyas_fold"/>
</dbReference>
<proteinExistence type="predicted"/>
<evidence type="ECO:0000256" key="3">
    <source>
        <dbReference type="SAM" id="MobiDB-lite"/>
    </source>
</evidence>
<keyword evidence="4" id="KW-0732">Signal</keyword>
<evidence type="ECO:0000256" key="4">
    <source>
        <dbReference type="SAM" id="SignalP"/>
    </source>
</evidence>
<gene>
    <name evidence="5" type="ORF">F0361_01210</name>
</gene>
<evidence type="ECO:0000256" key="1">
    <source>
        <dbReference type="ARBA" id="ARBA00022723"/>
    </source>
</evidence>
<feature type="chain" id="PRO_5022700056" description="Pectate lyase" evidence="4">
    <location>
        <begin position="20"/>
        <end position="519"/>
    </location>
</feature>
<feature type="region of interest" description="Disordered" evidence="3">
    <location>
        <begin position="387"/>
        <end position="411"/>
    </location>
</feature>
<dbReference type="Proteomes" id="UP000323188">
    <property type="component" value="Unassembled WGS sequence"/>
</dbReference>
<dbReference type="RefSeq" id="WP_154916888.1">
    <property type="nucleotide sequence ID" value="NZ_VUOE01000001.1"/>
</dbReference>
<dbReference type="GO" id="GO:0046872">
    <property type="term" value="F:metal ion binding"/>
    <property type="evidence" value="ECO:0007669"/>
    <property type="project" value="UniProtKB-KW"/>
</dbReference>